<sequence length="356" mass="42106">MESLKKQKLIVLAQSLEQPRVVKRIIKMSEKYDCIHVYGFLRDIKNVGNHHLLKNQPNIKLNIVQEIEDKKYLKRFLGLCKLLYLVYIVFGFKRKNIYVFGLDLRLLCFFIFRANVTYEISDIMWLYLNKPKRTLFEHLDKNLAKISSRVVFTSFEFYNRYYKEYIDKEKVSIEENKLETYNKVIPLENIPTDKIRIAYVGAFRYTKIIEDLIDVVKSDKSIILNFHGDGYSETVGLIKKTCKENSNIFFHGAFKNPDDLEHIYSKNNLNFVVYQNTLENEQVAMPNKYYESGFFNIPIVCASNTYVGRRVVSNGIGWMIDTDRKSLYNFLINLKIEDLLNKHQQIKKLPKDMFAI</sequence>
<dbReference type="GO" id="GO:0016757">
    <property type="term" value="F:glycosyltransferase activity"/>
    <property type="evidence" value="ECO:0007669"/>
    <property type="project" value="InterPro"/>
</dbReference>
<comment type="caution">
    <text evidence="2">The sequence shown here is derived from an EMBL/GenBank/DDBJ whole genome shotgun (WGS) entry which is preliminary data.</text>
</comment>
<organism evidence="2 3">
    <name type="scientific">Maribacter luteus</name>
    <dbReference type="NCBI Taxonomy" id="2594478"/>
    <lineage>
        <taxon>Bacteria</taxon>
        <taxon>Pseudomonadati</taxon>
        <taxon>Bacteroidota</taxon>
        <taxon>Flavobacteriia</taxon>
        <taxon>Flavobacteriales</taxon>
        <taxon>Flavobacteriaceae</taxon>
        <taxon>Maribacter</taxon>
    </lineage>
</organism>
<dbReference type="Pfam" id="PF00534">
    <property type="entry name" value="Glycos_transf_1"/>
    <property type="match status" value="1"/>
</dbReference>
<dbReference type="AlphaFoldDB" id="A0A6I2MIW8"/>
<protein>
    <recommendedName>
        <fullName evidence="1">Glycosyl transferase family 1 domain-containing protein</fullName>
    </recommendedName>
</protein>
<feature type="domain" description="Glycosyl transferase family 1" evidence="1">
    <location>
        <begin position="188"/>
        <end position="338"/>
    </location>
</feature>
<proteinExistence type="predicted"/>
<evidence type="ECO:0000313" key="2">
    <source>
        <dbReference type="EMBL" id="MRX63771.1"/>
    </source>
</evidence>
<dbReference type="InterPro" id="IPR001296">
    <property type="entry name" value="Glyco_trans_1"/>
</dbReference>
<evidence type="ECO:0000313" key="3">
    <source>
        <dbReference type="Proteomes" id="UP000443153"/>
    </source>
</evidence>
<dbReference type="RefSeq" id="WP_154364940.1">
    <property type="nucleotide sequence ID" value="NZ_WKJH01000003.1"/>
</dbReference>
<name>A0A6I2MIW8_9FLAO</name>
<evidence type="ECO:0000259" key="1">
    <source>
        <dbReference type="Pfam" id="PF00534"/>
    </source>
</evidence>
<dbReference type="OrthoDB" id="1050723at2"/>
<dbReference type="Proteomes" id="UP000443153">
    <property type="component" value="Unassembled WGS sequence"/>
</dbReference>
<gene>
    <name evidence="2" type="ORF">GJ691_06285</name>
</gene>
<keyword evidence="3" id="KW-1185">Reference proteome</keyword>
<dbReference type="Gene3D" id="3.40.50.2000">
    <property type="entry name" value="Glycogen Phosphorylase B"/>
    <property type="match status" value="1"/>
</dbReference>
<reference evidence="2 3" key="1">
    <citation type="submission" date="2019-11" db="EMBL/GenBank/DDBJ databases">
        <title>Maribacter lutea sp. nov., a marine bacterium isolated from intertidal sand.</title>
        <authorList>
            <person name="Liu A."/>
        </authorList>
    </citation>
    <scope>NUCLEOTIDE SEQUENCE [LARGE SCALE GENOMIC DNA]</scope>
    <source>
        <strain evidence="2 3">RZ05</strain>
    </source>
</reference>
<dbReference type="EMBL" id="WKJH01000003">
    <property type="protein sequence ID" value="MRX63771.1"/>
    <property type="molecule type" value="Genomic_DNA"/>
</dbReference>
<dbReference type="SUPFAM" id="SSF53756">
    <property type="entry name" value="UDP-Glycosyltransferase/glycogen phosphorylase"/>
    <property type="match status" value="1"/>
</dbReference>
<accession>A0A6I2MIW8</accession>